<organism evidence="2 3">
    <name type="scientific">Corticibacter populi</name>
    <dbReference type="NCBI Taxonomy" id="1550736"/>
    <lineage>
        <taxon>Bacteria</taxon>
        <taxon>Pseudomonadati</taxon>
        <taxon>Pseudomonadota</taxon>
        <taxon>Betaproteobacteria</taxon>
        <taxon>Burkholderiales</taxon>
        <taxon>Comamonadaceae</taxon>
        <taxon>Corticibacter</taxon>
    </lineage>
</organism>
<reference evidence="2 3" key="1">
    <citation type="submission" date="2018-10" db="EMBL/GenBank/DDBJ databases">
        <title>Draft genome of Cortibacter populi DSM10536.</title>
        <authorList>
            <person name="Bernier A.-M."/>
            <person name="Bernard K."/>
        </authorList>
    </citation>
    <scope>NUCLEOTIDE SEQUENCE [LARGE SCALE GENOMIC DNA]</scope>
    <source>
        <strain evidence="2 3">DSM 105136</strain>
    </source>
</reference>
<feature type="signal peptide" evidence="1">
    <location>
        <begin position="1"/>
        <end position="32"/>
    </location>
</feature>
<protein>
    <submittedName>
        <fullName evidence="2">Uncharacterized protein</fullName>
    </submittedName>
</protein>
<evidence type="ECO:0000313" key="2">
    <source>
        <dbReference type="EMBL" id="RMX06431.1"/>
    </source>
</evidence>
<evidence type="ECO:0000313" key="3">
    <source>
        <dbReference type="Proteomes" id="UP000278006"/>
    </source>
</evidence>
<accession>A0A3M6QU76</accession>
<proteinExistence type="predicted"/>
<gene>
    <name evidence="2" type="ORF">D8I35_07805</name>
</gene>
<keyword evidence="3" id="KW-1185">Reference proteome</keyword>
<dbReference type="AlphaFoldDB" id="A0A3M6QU76"/>
<comment type="caution">
    <text evidence="2">The sequence shown here is derived from an EMBL/GenBank/DDBJ whole genome shotgun (WGS) entry which is preliminary data.</text>
</comment>
<dbReference type="OrthoDB" id="7019622at2"/>
<name>A0A3M6QU76_9BURK</name>
<evidence type="ECO:0000256" key="1">
    <source>
        <dbReference type="SAM" id="SignalP"/>
    </source>
</evidence>
<keyword evidence="1" id="KW-0732">Signal</keyword>
<dbReference type="Proteomes" id="UP000278006">
    <property type="component" value="Unassembled WGS sequence"/>
</dbReference>
<dbReference type="RefSeq" id="WP_122227698.1">
    <property type="nucleotide sequence ID" value="NZ_RDQO01000002.1"/>
</dbReference>
<dbReference type="EMBL" id="RDQO01000002">
    <property type="protein sequence ID" value="RMX06431.1"/>
    <property type="molecule type" value="Genomic_DNA"/>
</dbReference>
<feature type="chain" id="PRO_5017936074" evidence="1">
    <location>
        <begin position="33"/>
        <end position="142"/>
    </location>
</feature>
<sequence length="142" mass="15104">MKRCRLFPGPAPLLGGLLLALASAGAVLPAHAQQNASATPSITSARTFPANALYGTLVVGQGRQASLNGKDIVMAPGMRVFNETNRLIPAQRLQGQKLRVNYVIEASTGRLLTAWLLRDSEVPPRRLLGLIGPKEESAAQQP</sequence>